<dbReference type="PROSITE" id="PS01047">
    <property type="entry name" value="HMA_1"/>
    <property type="match status" value="1"/>
</dbReference>
<comment type="caution">
    <text evidence="5">The sequence shown here is derived from an EMBL/GenBank/DDBJ whole genome shotgun (WGS) entry which is preliminary data.</text>
</comment>
<dbReference type="Pfam" id="PF00403">
    <property type="entry name" value="HMA"/>
    <property type="match status" value="1"/>
</dbReference>
<protein>
    <recommendedName>
        <fullName evidence="1">Copper chaperone CopZ</fullName>
    </recommendedName>
</protein>
<dbReference type="PROSITE" id="PS50846">
    <property type="entry name" value="HMA_2"/>
    <property type="match status" value="1"/>
</dbReference>
<dbReference type="Proteomes" id="UP000245380">
    <property type="component" value="Unassembled WGS sequence"/>
</dbReference>
<dbReference type="InterPro" id="IPR006122">
    <property type="entry name" value="HMA_Cu_ion-bd"/>
</dbReference>
<evidence type="ECO:0000313" key="6">
    <source>
        <dbReference type="Proteomes" id="UP000245380"/>
    </source>
</evidence>
<dbReference type="CDD" id="cd00371">
    <property type="entry name" value="HMA"/>
    <property type="match status" value="1"/>
</dbReference>
<organism evidence="5 6">
    <name type="scientific">Sulfoacidibacillus thermotolerans</name>
    <name type="common">Acidibacillus sulfuroxidans</name>
    <dbReference type="NCBI Taxonomy" id="1765684"/>
    <lineage>
        <taxon>Bacteria</taxon>
        <taxon>Bacillati</taxon>
        <taxon>Bacillota</taxon>
        <taxon>Bacilli</taxon>
        <taxon>Bacillales</taxon>
        <taxon>Alicyclobacillaceae</taxon>
        <taxon>Sulfoacidibacillus</taxon>
    </lineage>
</organism>
<keyword evidence="3" id="KW-0186">Copper</keyword>
<keyword evidence="2" id="KW-0479">Metal-binding</keyword>
<evidence type="ECO:0000256" key="1">
    <source>
        <dbReference type="ARBA" id="ARBA00015313"/>
    </source>
</evidence>
<proteinExistence type="predicted"/>
<dbReference type="PANTHER" id="PTHR46594">
    <property type="entry name" value="P-TYPE CATION-TRANSPORTING ATPASE"/>
    <property type="match status" value="1"/>
</dbReference>
<evidence type="ECO:0000313" key="5">
    <source>
        <dbReference type="EMBL" id="PWI57541.1"/>
    </source>
</evidence>
<evidence type="ECO:0000256" key="2">
    <source>
        <dbReference type="ARBA" id="ARBA00022723"/>
    </source>
</evidence>
<evidence type="ECO:0000259" key="4">
    <source>
        <dbReference type="PROSITE" id="PS50846"/>
    </source>
</evidence>
<dbReference type="AlphaFoldDB" id="A0A2U3D8E5"/>
<dbReference type="Gene3D" id="3.30.70.100">
    <property type="match status" value="1"/>
</dbReference>
<name>A0A2U3D8E5_SULT2</name>
<gene>
    <name evidence="5" type="ORF">BM613_07905</name>
</gene>
<dbReference type="NCBIfam" id="TIGR00003">
    <property type="entry name" value="copper ion binding protein"/>
    <property type="match status" value="1"/>
</dbReference>
<reference evidence="5 6" key="1">
    <citation type="submission" date="2016-11" db="EMBL/GenBank/DDBJ databases">
        <title>Comparative genomics of Acidibacillus ferroxidans species.</title>
        <authorList>
            <person name="Oliveira G."/>
            <person name="Nunes G."/>
            <person name="Oliveira R."/>
            <person name="Araujo F."/>
            <person name="Salim A."/>
            <person name="Scholte L."/>
            <person name="Morais D."/>
            <person name="Nancucheo I."/>
            <person name="Johnson D.B."/>
            <person name="Grail B."/>
            <person name="Bittencourt J."/>
            <person name="Valadares R."/>
        </authorList>
    </citation>
    <scope>NUCLEOTIDE SEQUENCE [LARGE SCALE GENOMIC DNA]</scope>
    <source>
        <strain evidence="5 6">Y002</strain>
    </source>
</reference>
<dbReference type="RefSeq" id="WP_109430645.1">
    <property type="nucleotide sequence ID" value="NZ_MPDK01000011.1"/>
</dbReference>
<dbReference type="InterPro" id="IPR036163">
    <property type="entry name" value="HMA_dom_sf"/>
</dbReference>
<dbReference type="FunFam" id="3.30.70.100:FF:000005">
    <property type="entry name" value="Copper-exporting P-type ATPase A"/>
    <property type="match status" value="1"/>
</dbReference>
<accession>A0A2U3D8E5</accession>
<dbReference type="InterPro" id="IPR006121">
    <property type="entry name" value="HMA_dom"/>
</dbReference>
<sequence>MSTITIAVKGMTCGGCVKSVTNALNRVQGVREAKVDLASAKATVTFDETKTTVESLKEAIEEAGYDTE</sequence>
<feature type="domain" description="HMA" evidence="4">
    <location>
        <begin position="2"/>
        <end position="68"/>
    </location>
</feature>
<dbReference type="PRINTS" id="PR00946">
    <property type="entry name" value="HGSCAVENGER"/>
</dbReference>
<dbReference type="InterPro" id="IPR001802">
    <property type="entry name" value="MerP/CopZ"/>
</dbReference>
<dbReference type="SUPFAM" id="SSF55008">
    <property type="entry name" value="HMA, heavy metal-associated domain"/>
    <property type="match status" value="1"/>
</dbReference>
<dbReference type="PANTHER" id="PTHR46594:SF4">
    <property type="entry name" value="P-TYPE CATION-TRANSPORTING ATPASE"/>
    <property type="match status" value="1"/>
</dbReference>
<dbReference type="GO" id="GO:0005507">
    <property type="term" value="F:copper ion binding"/>
    <property type="evidence" value="ECO:0007669"/>
    <property type="project" value="InterPro"/>
</dbReference>
<dbReference type="OrthoDB" id="9813965at2"/>
<dbReference type="InterPro" id="IPR017969">
    <property type="entry name" value="Heavy-metal-associated_CS"/>
</dbReference>
<evidence type="ECO:0000256" key="3">
    <source>
        <dbReference type="ARBA" id="ARBA00023008"/>
    </source>
</evidence>
<dbReference type="EMBL" id="MPDK01000011">
    <property type="protein sequence ID" value="PWI57541.1"/>
    <property type="molecule type" value="Genomic_DNA"/>
</dbReference>
<keyword evidence="6" id="KW-1185">Reference proteome</keyword>